<feature type="transmembrane region" description="Helical" evidence="1">
    <location>
        <begin position="111"/>
        <end position="142"/>
    </location>
</feature>
<feature type="transmembrane region" description="Helical" evidence="1">
    <location>
        <begin position="65"/>
        <end position="87"/>
    </location>
</feature>
<organism evidence="2 3">
    <name type="scientific">Tetragenococcus halophilus</name>
    <name type="common">Pediococcus halophilus</name>
    <dbReference type="NCBI Taxonomy" id="51669"/>
    <lineage>
        <taxon>Bacteria</taxon>
        <taxon>Bacillati</taxon>
        <taxon>Bacillota</taxon>
        <taxon>Bacilli</taxon>
        <taxon>Lactobacillales</taxon>
        <taxon>Enterococcaceae</taxon>
        <taxon>Tetragenococcus</taxon>
    </lineage>
</organism>
<gene>
    <name evidence="2" type="ORF">C7H83_05730</name>
</gene>
<protein>
    <submittedName>
        <fullName evidence="2">Uncharacterized protein</fullName>
    </submittedName>
</protein>
<keyword evidence="1" id="KW-1133">Transmembrane helix</keyword>
<sequence length="148" mass="16495">MKKWDHYFGISLNTLLGLSLLGVPRVILHDLSLIKEGSLTNSLFVFIPIIIWIGYIVWKNVKRPFLSLVVIGLFYGIFLAISHQIFWDTAFNASIQLGGNLSDLSPLISSMIIRVFAFFSSLTTGVLVGVISGTVTSVIYFLKSVRKK</sequence>
<proteinExistence type="predicted"/>
<feature type="transmembrane region" description="Helical" evidence="1">
    <location>
        <begin position="39"/>
        <end position="58"/>
    </location>
</feature>
<keyword evidence="1" id="KW-0812">Transmembrane</keyword>
<evidence type="ECO:0000256" key="1">
    <source>
        <dbReference type="SAM" id="Phobius"/>
    </source>
</evidence>
<reference evidence="2 3" key="1">
    <citation type="journal article" date="2012" name="Int. J. Syst. Evol. Microbiol.">
        <title>Characterization of Tetragenococcus strains from sugar thick juice reveals a novel species, Tetragenococcus osmophilus sp. nov., and divides Tetragenococcus halophilus into two subspecies, T. halophilus subsp. halophilus subsp. nov. and T. halophilus subsp. flandriensis subsp. nov.</title>
        <authorList>
            <person name="Juste A."/>
            <person name="Van Trappen S."/>
            <person name="Verreth C."/>
            <person name="Cleenwerck I."/>
            <person name="De Vos P."/>
            <person name="Lievens B."/>
            <person name="Willems K.A."/>
        </authorList>
    </citation>
    <scope>NUCLEOTIDE SEQUENCE [LARGE SCALE GENOMIC DNA]</scope>
    <source>
        <strain evidence="2 3">LMG 26042</strain>
    </source>
</reference>
<dbReference type="EMBL" id="CP027768">
    <property type="protein sequence ID" value="AYW51410.1"/>
    <property type="molecule type" value="Genomic_DNA"/>
</dbReference>
<accession>A0A3G5FM28</accession>
<dbReference type="AlphaFoldDB" id="A0A3G5FM28"/>
<feature type="transmembrane region" description="Helical" evidence="1">
    <location>
        <begin position="7"/>
        <end position="27"/>
    </location>
</feature>
<evidence type="ECO:0000313" key="3">
    <source>
        <dbReference type="Proteomes" id="UP000280475"/>
    </source>
</evidence>
<evidence type="ECO:0000313" key="2">
    <source>
        <dbReference type="EMBL" id="AYW51410.1"/>
    </source>
</evidence>
<dbReference type="Proteomes" id="UP000280475">
    <property type="component" value="Chromosome"/>
</dbReference>
<keyword evidence="1" id="KW-0472">Membrane</keyword>
<name>A0A3G5FM28_TETHA</name>